<organism evidence="1 2">
    <name type="scientific">Eruca vesicaria subsp. sativa</name>
    <name type="common">Garden rocket</name>
    <name type="synonym">Eruca sativa</name>
    <dbReference type="NCBI Taxonomy" id="29727"/>
    <lineage>
        <taxon>Eukaryota</taxon>
        <taxon>Viridiplantae</taxon>
        <taxon>Streptophyta</taxon>
        <taxon>Embryophyta</taxon>
        <taxon>Tracheophyta</taxon>
        <taxon>Spermatophyta</taxon>
        <taxon>Magnoliopsida</taxon>
        <taxon>eudicotyledons</taxon>
        <taxon>Gunneridae</taxon>
        <taxon>Pentapetalae</taxon>
        <taxon>rosids</taxon>
        <taxon>malvids</taxon>
        <taxon>Brassicales</taxon>
        <taxon>Brassicaceae</taxon>
        <taxon>Brassiceae</taxon>
        <taxon>Eruca</taxon>
    </lineage>
</organism>
<gene>
    <name evidence="1" type="ORF">ERUC_LOCUS25714</name>
</gene>
<sequence>MSLLTPPQVSLRSLIANLVDGGDVRFPNKLLHDFLDIFNHFSGFNTTCEATYVETFQEVDWSPLSDPEYKVVLVLFRVCLSIVIISCPLTTLNRLQILQLLMLNLFEDLIDDLPKKLGAEKTKTPKEIEDVKMRKRKLIENFANRSVALKKKASREGRLGRDIAKRPVLIRGIDITRDFHQNTRNYKGVQELSTTSRVKSNRNN</sequence>
<keyword evidence="2" id="KW-1185">Reference proteome</keyword>
<evidence type="ECO:0000313" key="2">
    <source>
        <dbReference type="Proteomes" id="UP001642260"/>
    </source>
</evidence>
<protein>
    <submittedName>
        <fullName evidence="1">Uncharacterized protein</fullName>
    </submittedName>
</protein>
<dbReference type="EMBL" id="CAKOAT010275155">
    <property type="protein sequence ID" value="CAH8359958.1"/>
    <property type="molecule type" value="Genomic_DNA"/>
</dbReference>
<evidence type="ECO:0000313" key="1">
    <source>
        <dbReference type="EMBL" id="CAH8359958.1"/>
    </source>
</evidence>
<comment type="caution">
    <text evidence="1">The sequence shown here is derived from an EMBL/GenBank/DDBJ whole genome shotgun (WGS) entry which is preliminary data.</text>
</comment>
<accession>A0ABC8KPQ6</accession>
<dbReference type="Proteomes" id="UP001642260">
    <property type="component" value="Unassembled WGS sequence"/>
</dbReference>
<reference evidence="1 2" key="1">
    <citation type="submission" date="2022-03" db="EMBL/GenBank/DDBJ databases">
        <authorList>
            <person name="Macdonald S."/>
            <person name="Ahmed S."/>
            <person name="Newling K."/>
        </authorList>
    </citation>
    <scope>NUCLEOTIDE SEQUENCE [LARGE SCALE GENOMIC DNA]</scope>
</reference>
<proteinExistence type="predicted"/>
<dbReference type="AlphaFoldDB" id="A0ABC8KPQ6"/>
<name>A0ABC8KPQ6_ERUVS</name>